<proteinExistence type="predicted"/>
<dbReference type="InterPro" id="IPR008557">
    <property type="entry name" value="PhoX"/>
</dbReference>
<protein>
    <submittedName>
        <fullName evidence="1">DUF839 domain-containing protein</fullName>
    </submittedName>
</protein>
<dbReference type="Pfam" id="PF05787">
    <property type="entry name" value="PhoX"/>
    <property type="match status" value="1"/>
</dbReference>
<dbReference type="PROSITE" id="PS51318">
    <property type="entry name" value="TAT"/>
    <property type="match status" value="1"/>
</dbReference>
<dbReference type="RefSeq" id="WP_302036803.1">
    <property type="nucleotide sequence ID" value="NZ_JAUKPO010000003.1"/>
</dbReference>
<dbReference type="PANTHER" id="PTHR35399">
    <property type="entry name" value="SLR8030 PROTEIN"/>
    <property type="match status" value="1"/>
</dbReference>
<dbReference type="EMBL" id="JAUKPO010000003">
    <property type="protein sequence ID" value="MDO1445997.1"/>
    <property type="molecule type" value="Genomic_DNA"/>
</dbReference>
<name>A0ABT8R1N1_9BACT</name>
<keyword evidence="2" id="KW-1185">Reference proteome</keyword>
<dbReference type="PANTHER" id="PTHR35399:SF4">
    <property type="entry name" value="MEMBRANE PROTEIN"/>
    <property type="match status" value="1"/>
</dbReference>
<organism evidence="1 2">
    <name type="scientific">Rhodocytophaga aerolata</name>
    <dbReference type="NCBI Taxonomy" id="455078"/>
    <lineage>
        <taxon>Bacteria</taxon>
        <taxon>Pseudomonadati</taxon>
        <taxon>Bacteroidota</taxon>
        <taxon>Cytophagia</taxon>
        <taxon>Cytophagales</taxon>
        <taxon>Rhodocytophagaceae</taxon>
        <taxon>Rhodocytophaga</taxon>
    </lineage>
</organism>
<evidence type="ECO:0000313" key="1">
    <source>
        <dbReference type="EMBL" id="MDO1445997.1"/>
    </source>
</evidence>
<dbReference type="InterPro" id="IPR006311">
    <property type="entry name" value="TAT_signal"/>
</dbReference>
<accession>A0ABT8R1N1</accession>
<comment type="caution">
    <text evidence="1">The sequence shown here is derived from an EMBL/GenBank/DDBJ whole genome shotgun (WGS) entry which is preliminary data.</text>
</comment>
<sequence length="473" mass="52050">MHTKQQNNSSRRNFLKHSAVISLGFMGLYNFTSCTPAPASATKAVKGGGYGPLVPDPNRILNLPKGFTYKIISRKGNKMSDGFFTPGAPDGMATFAGPGGRTIIVRNHEVSPATLESSPFGSKNELLKLIDRNKVYDYGRGEYPALGGTSTLVYNHQTQQVEREFLSLAGTTRNCAGGPTPWNSWITCEETIEKAGEKTEKDHGYTFEVPATETISLAEPIPLKDMGRFNHEAVAVDPVTSIVYLTEDRPDGLIYRFLPNEPKAFAKGGRLQVLSIRDQKSFDTRNWKDLKTAKMESNKPMEVEWLDIDNVESPDDDLRYRGFEKGAARFARGEGMWFGKNECYFACTNGGHLSHGQVFRYIPSALEGQPGEKDNPGKVELFAEPNDSQILKSCDNLTIAPWGDLVLCEDDPHPFIVGITPKGEYYKLGENVGFRSEFAGGVFSPDGSTYFVNIQGAGLTIAVTGPWNNTNKA</sequence>
<gene>
    <name evidence="1" type="ORF">Q0590_07020</name>
</gene>
<evidence type="ECO:0000313" key="2">
    <source>
        <dbReference type="Proteomes" id="UP001168528"/>
    </source>
</evidence>
<dbReference type="Proteomes" id="UP001168528">
    <property type="component" value="Unassembled WGS sequence"/>
</dbReference>
<reference evidence="1" key="1">
    <citation type="submission" date="2023-07" db="EMBL/GenBank/DDBJ databases">
        <title>The genome sequence of Rhodocytophaga aerolata KACC 12507.</title>
        <authorList>
            <person name="Zhang X."/>
        </authorList>
    </citation>
    <scope>NUCLEOTIDE SEQUENCE</scope>
    <source>
        <strain evidence="1">KACC 12507</strain>
    </source>
</reference>